<gene>
    <name evidence="2" type="ordered locus">THA_891</name>
</gene>
<keyword evidence="3" id="KW-1185">Reference proteome</keyword>
<dbReference type="HOGENOM" id="CLU_2439784_0_0_0"/>
<dbReference type="OrthoDB" id="49117at2"/>
<evidence type="ECO:0000313" key="2">
    <source>
        <dbReference type="EMBL" id="ACJ75350.1"/>
    </source>
</evidence>
<protein>
    <recommendedName>
        <fullName evidence="1">DZANK-type domain-containing protein</fullName>
    </recommendedName>
</protein>
<feature type="domain" description="DZANK-type" evidence="1">
    <location>
        <begin position="8"/>
        <end position="52"/>
    </location>
</feature>
<proteinExistence type="predicted"/>
<dbReference type="Pfam" id="PF12773">
    <property type="entry name" value="DZR"/>
    <property type="match status" value="1"/>
</dbReference>
<dbReference type="eggNOG" id="COG1933">
    <property type="taxonomic scope" value="Bacteria"/>
</dbReference>
<dbReference type="AlphaFoldDB" id="B7IGY6"/>
<evidence type="ECO:0000259" key="1">
    <source>
        <dbReference type="Pfam" id="PF12773"/>
    </source>
</evidence>
<name>B7IGY6_THEAB</name>
<dbReference type="InterPro" id="IPR025874">
    <property type="entry name" value="DZR"/>
</dbReference>
<dbReference type="KEGG" id="taf:THA_891"/>
<dbReference type="Proteomes" id="UP000002453">
    <property type="component" value="Chromosome"/>
</dbReference>
<sequence>MYQGWKECPRCGIEVKNNEDYCPECGWVFYNKRCPRCGKYIPDYAKVCFDCGWYFYWEKEIGEDDEDTMNTIAMNIMKRMMNQWKIIQIC</sequence>
<dbReference type="RefSeq" id="WP_012579865.1">
    <property type="nucleotide sequence ID" value="NC_011653.1"/>
</dbReference>
<reference evidence="2 3" key="1">
    <citation type="journal article" date="2009" name="J. Bacteriol.">
        <title>The genome of Thermosipho africanus TCF52B: lateral genetic connections to the Firmicutes and Archaea.</title>
        <authorList>
            <person name="Nesboe C.L."/>
            <person name="Bapteste E."/>
            <person name="Curtis B."/>
            <person name="Dahle H."/>
            <person name="Lopez P."/>
            <person name="Macleod D."/>
            <person name="Dlutek M."/>
            <person name="Bowman S."/>
            <person name="Zhaxybayeva O."/>
            <person name="Birkeland N.-K."/>
            <person name="Doolittle W.F."/>
        </authorList>
    </citation>
    <scope>NUCLEOTIDE SEQUENCE [LARGE SCALE GENOMIC DNA]</scope>
    <source>
        <strain evidence="2 3">TCF52B</strain>
    </source>
</reference>
<accession>B7IGY6</accession>
<organism evidence="2 3">
    <name type="scientific">Thermosipho africanus (strain TCF52B)</name>
    <dbReference type="NCBI Taxonomy" id="484019"/>
    <lineage>
        <taxon>Bacteria</taxon>
        <taxon>Thermotogati</taxon>
        <taxon>Thermotogota</taxon>
        <taxon>Thermotogae</taxon>
        <taxon>Thermotogales</taxon>
        <taxon>Fervidobacteriaceae</taxon>
        <taxon>Thermosipho</taxon>
    </lineage>
</organism>
<evidence type="ECO:0000313" key="3">
    <source>
        <dbReference type="Proteomes" id="UP000002453"/>
    </source>
</evidence>
<dbReference type="EMBL" id="CP001185">
    <property type="protein sequence ID" value="ACJ75350.1"/>
    <property type="molecule type" value="Genomic_DNA"/>
</dbReference>